<reference evidence="9" key="1">
    <citation type="submission" date="2016-05" db="EMBL/GenBank/DDBJ databases">
        <authorList>
            <person name="Baek K."/>
            <person name="Yang S.-J."/>
        </authorList>
    </citation>
    <scope>NUCLEOTIDE SEQUENCE [LARGE SCALE GENOMIC DNA]</scope>
    <source>
        <strain evidence="9">ST58-10</strain>
    </source>
</reference>
<evidence type="ECO:0000256" key="3">
    <source>
        <dbReference type="ARBA" id="ARBA00022692"/>
    </source>
</evidence>
<name>A0A1A9F2W9_9GAMM</name>
<evidence type="ECO:0000256" key="2">
    <source>
        <dbReference type="ARBA" id="ARBA00022475"/>
    </source>
</evidence>
<evidence type="ECO:0000256" key="1">
    <source>
        <dbReference type="ARBA" id="ARBA00004651"/>
    </source>
</evidence>
<feature type="domain" description="Type II secretion system protein GspF" evidence="7">
    <location>
        <begin position="100"/>
        <end position="227"/>
    </location>
</feature>
<keyword evidence="9" id="KW-1185">Reference proteome</keyword>
<feature type="transmembrane region" description="Helical" evidence="6">
    <location>
        <begin position="31"/>
        <end position="51"/>
    </location>
</feature>
<dbReference type="PANTHER" id="PTHR35007:SF2">
    <property type="entry name" value="PILUS ASSEMBLE PROTEIN"/>
    <property type="match status" value="1"/>
</dbReference>
<feature type="transmembrane region" description="Helical" evidence="6">
    <location>
        <begin position="213"/>
        <end position="236"/>
    </location>
</feature>
<dbReference type="AlphaFoldDB" id="A0A1A9F2W9"/>
<accession>A0A1A9F2W9</accession>
<dbReference type="EMBL" id="CP015839">
    <property type="protein sequence ID" value="ANG64537.1"/>
    <property type="molecule type" value="Genomic_DNA"/>
</dbReference>
<gene>
    <name evidence="8" type="ORF">A8C75_20055</name>
</gene>
<dbReference type="Pfam" id="PF00482">
    <property type="entry name" value="T2SSF"/>
    <property type="match status" value="1"/>
</dbReference>
<evidence type="ECO:0000313" key="9">
    <source>
        <dbReference type="Proteomes" id="UP000078070"/>
    </source>
</evidence>
<evidence type="ECO:0000256" key="4">
    <source>
        <dbReference type="ARBA" id="ARBA00022989"/>
    </source>
</evidence>
<dbReference type="Gene3D" id="1.20.81.30">
    <property type="entry name" value="Type II secretion system (T2SS), domain F"/>
    <property type="match status" value="1"/>
</dbReference>
<evidence type="ECO:0000259" key="7">
    <source>
        <dbReference type="Pfam" id="PF00482"/>
    </source>
</evidence>
<evidence type="ECO:0000256" key="6">
    <source>
        <dbReference type="SAM" id="Phobius"/>
    </source>
</evidence>
<reference evidence="8 9" key="2">
    <citation type="journal article" date="2018" name="Int. J. Syst. Evol. Microbiol.">
        <title>Marinobacterium aestuarii sp. nov., a benzene-degrading marine bacterium isolated from estuary sediment.</title>
        <authorList>
            <person name="Bae S.S."/>
            <person name="Jung J."/>
            <person name="Chung D."/>
            <person name="Baek K."/>
        </authorList>
    </citation>
    <scope>NUCLEOTIDE SEQUENCE [LARGE SCALE GENOMIC DNA]</scope>
    <source>
        <strain evidence="8 9">ST58-10</strain>
    </source>
</reference>
<evidence type="ECO:0000256" key="5">
    <source>
        <dbReference type="ARBA" id="ARBA00023136"/>
    </source>
</evidence>
<organism evidence="8 9">
    <name type="scientific">Marinobacterium aestuarii</name>
    <dbReference type="NCBI Taxonomy" id="1821621"/>
    <lineage>
        <taxon>Bacteria</taxon>
        <taxon>Pseudomonadati</taxon>
        <taxon>Pseudomonadota</taxon>
        <taxon>Gammaproteobacteria</taxon>
        <taxon>Oceanospirillales</taxon>
        <taxon>Oceanospirillaceae</taxon>
        <taxon>Marinobacterium</taxon>
    </lineage>
</organism>
<keyword evidence="4 6" id="KW-1133">Transmembrane helix</keyword>
<dbReference type="Proteomes" id="UP000078070">
    <property type="component" value="Chromosome"/>
</dbReference>
<keyword evidence="3 6" id="KW-0812">Transmembrane</keyword>
<dbReference type="KEGG" id="mars:A8C75_20055"/>
<proteinExistence type="predicted"/>
<comment type="subcellular location">
    <subcellularLocation>
        <location evidence="1">Cell membrane</location>
        <topology evidence="1">Multi-pass membrane protein</topology>
    </subcellularLocation>
</comment>
<keyword evidence="5 6" id="KW-0472">Membrane</keyword>
<dbReference type="GO" id="GO:0005886">
    <property type="term" value="C:plasma membrane"/>
    <property type="evidence" value="ECO:0007669"/>
    <property type="project" value="UniProtKB-SubCell"/>
</dbReference>
<dbReference type="PANTHER" id="PTHR35007">
    <property type="entry name" value="INTEGRAL MEMBRANE PROTEIN-RELATED"/>
    <property type="match status" value="1"/>
</dbReference>
<dbReference type="STRING" id="1821621.A8C75_20055"/>
<dbReference type="InterPro" id="IPR042094">
    <property type="entry name" value="T2SS_GspF_sf"/>
</dbReference>
<feature type="transmembrane region" description="Helical" evidence="6">
    <location>
        <begin position="63"/>
        <end position="81"/>
    </location>
</feature>
<evidence type="ECO:0000313" key="8">
    <source>
        <dbReference type="EMBL" id="ANG64537.1"/>
    </source>
</evidence>
<keyword evidence="2" id="KW-1003">Cell membrane</keyword>
<protein>
    <recommendedName>
        <fullName evidence="7">Type II secretion system protein GspF domain-containing protein</fullName>
    </recommendedName>
</protein>
<dbReference type="InterPro" id="IPR018076">
    <property type="entry name" value="T2SS_GspF_dom"/>
</dbReference>
<sequence length="243" mass="26751">MWRRRSRQRKPLAELPLLLRQAGCIGHRAQLIGLLQMVLIWLGIVGLTLGWSLGRDNELGETVVMLFLAGCGGALGLLRWLRFRVVARAARIDEEMLLVLQVLRILWDVGMSIETMLRTLTRELEVLAPEAVKELRVVLAKIESGGAREQALADIARLSTSEGFQDLMTLLTQVSETGGGMSSSLEALAELLQDRRRTGLQERVSKLSGRMSAVMMLLMFPALLLVLAGPGFLALVKALENVG</sequence>